<accession>A0A0P1FPS5</accession>
<keyword evidence="5 9" id="KW-0812">Transmembrane</keyword>
<feature type="transmembrane region" description="Helical" evidence="9">
    <location>
        <begin position="122"/>
        <end position="148"/>
    </location>
</feature>
<dbReference type="InterPro" id="IPR036526">
    <property type="entry name" value="C-N_Hydrolase_sf"/>
</dbReference>
<reference evidence="11 12" key="1">
    <citation type="submission" date="2015-09" db="EMBL/GenBank/DDBJ databases">
        <authorList>
            <consortium name="Swine Surveillance"/>
        </authorList>
    </citation>
    <scope>NUCLEOTIDE SEQUENCE [LARGE SCALE GENOMIC DNA]</scope>
    <source>
        <strain evidence="11 12">CECT 5294</strain>
    </source>
</reference>
<keyword evidence="7 9" id="KW-0472">Membrane</keyword>
<evidence type="ECO:0000256" key="3">
    <source>
        <dbReference type="ARBA" id="ARBA00022475"/>
    </source>
</evidence>
<feature type="domain" description="CN hydrolase" evidence="10">
    <location>
        <begin position="221"/>
        <end position="466"/>
    </location>
</feature>
<comment type="subcellular location">
    <subcellularLocation>
        <location evidence="1 9">Cell membrane</location>
        <topology evidence="1 9">Multi-pass membrane protein</topology>
    </subcellularLocation>
</comment>
<keyword evidence="4 9" id="KW-0808">Transferase</keyword>
<proteinExistence type="inferred from homology"/>
<name>A0A0P1FPS5_9RHOB</name>
<dbReference type="GO" id="GO:0042158">
    <property type="term" value="P:lipoprotein biosynthetic process"/>
    <property type="evidence" value="ECO:0007669"/>
    <property type="project" value="UniProtKB-UniRule"/>
</dbReference>
<dbReference type="AlphaFoldDB" id="A0A0P1FPS5"/>
<keyword evidence="6 9" id="KW-1133">Transmembrane helix</keyword>
<comment type="catalytic activity">
    <reaction evidence="9">
        <text>N-terminal S-1,2-diacyl-sn-glyceryl-L-cysteinyl-[lipoprotein] + a glycerophospholipid = N-acyl-S-1,2-diacyl-sn-glyceryl-L-cysteinyl-[lipoprotein] + a 2-acyl-sn-glycero-3-phospholipid + H(+)</text>
        <dbReference type="Rhea" id="RHEA:48228"/>
        <dbReference type="Rhea" id="RHEA-COMP:14681"/>
        <dbReference type="Rhea" id="RHEA-COMP:14684"/>
        <dbReference type="ChEBI" id="CHEBI:15378"/>
        <dbReference type="ChEBI" id="CHEBI:136912"/>
        <dbReference type="ChEBI" id="CHEBI:140656"/>
        <dbReference type="ChEBI" id="CHEBI:140657"/>
        <dbReference type="ChEBI" id="CHEBI:140660"/>
        <dbReference type="EC" id="2.3.1.269"/>
    </reaction>
</comment>
<evidence type="ECO:0000256" key="8">
    <source>
        <dbReference type="ARBA" id="ARBA00023315"/>
    </source>
</evidence>
<dbReference type="PROSITE" id="PS50263">
    <property type="entry name" value="CN_HYDROLASE"/>
    <property type="match status" value="1"/>
</dbReference>
<evidence type="ECO:0000256" key="5">
    <source>
        <dbReference type="ARBA" id="ARBA00022692"/>
    </source>
</evidence>
<comment type="similarity">
    <text evidence="2 9">Belongs to the CN hydrolase family. Apolipoprotein N-acyltransferase subfamily.</text>
</comment>
<evidence type="ECO:0000256" key="7">
    <source>
        <dbReference type="ARBA" id="ARBA00023136"/>
    </source>
</evidence>
<dbReference type="EMBL" id="CYRX01000031">
    <property type="protein sequence ID" value="CUH61200.1"/>
    <property type="molecule type" value="Genomic_DNA"/>
</dbReference>
<keyword evidence="11" id="KW-0449">Lipoprotein</keyword>
<feature type="transmembrane region" description="Helical" evidence="9">
    <location>
        <begin position="59"/>
        <end position="77"/>
    </location>
</feature>
<evidence type="ECO:0000256" key="2">
    <source>
        <dbReference type="ARBA" id="ARBA00010065"/>
    </source>
</evidence>
<dbReference type="Pfam" id="PF20154">
    <property type="entry name" value="LNT_N"/>
    <property type="match status" value="1"/>
</dbReference>
<evidence type="ECO:0000256" key="6">
    <source>
        <dbReference type="ARBA" id="ARBA00022989"/>
    </source>
</evidence>
<gene>
    <name evidence="9 11" type="primary">lnt</name>
    <name evidence="11" type="ORF">THS5294_02502</name>
</gene>
<evidence type="ECO:0000256" key="4">
    <source>
        <dbReference type="ARBA" id="ARBA00022679"/>
    </source>
</evidence>
<dbReference type="Proteomes" id="UP000051298">
    <property type="component" value="Unassembled WGS sequence"/>
</dbReference>
<evidence type="ECO:0000256" key="9">
    <source>
        <dbReference type="HAMAP-Rule" id="MF_01148"/>
    </source>
</evidence>
<sequence>MIRIPSQLTPRMGLVLCAAAGVFAALGQAPWGLWPVGLLGYALGIWAIAGSATPRAGFVRAWVFGAAHFATALHWIVEPFLVDVAATGWMAPFGLIFLAGGLALFWGAAGALALWLGAGSRLMPLCVALTLAVAEALRGFVLTGFPWAQPGHILIASPGLPAAAVFGPLGLTLVVLLGAGALNLARWRLAGPGLWVSALAIGALMPAAPPPAPEAATLRLVQPNAQQHQKWVPEFMPIFFDRALTATEAAPQGADPTLIIWPETSLPELLNRSAAARFDIADAAGGTPVLVGAQAYGLDGRPRNMAVLLQDAEVTATYEKHHLVPFGEYLPLVAPLFDLIGVGGLAERLAGGYQAGEGPATIDVPGIGPVFIMICYEAIFPGYVRAVERPRLMAHMTNDAWFGDFAGPRQHLALTQLRAAEQGIPVVRAANTGISAVIDARGRVTDTLPLNTAGFLDVALPAALPPTIYAQTADGPAWAVALMGLAAFYGRRRCIVG</sequence>
<feature type="transmembrane region" description="Helical" evidence="9">
    <location>
        <begin position="189"/>
        <end position="208"/>
    </location>
</feature>
<dbReference type="CDD" id="cd07571">
    <property type="entry name" value="ALP_N-acyl_transferase"/>
    <property type="match status" value="1"/>
</dbReference>
<dbReference type="InterPro" id="IPR004563">
    <property type="entry name" value="Apolipo_AcylTrfase"/>
</dbReference>
<comment type="pathway">
    <text evidence="9">Protein modification; lipoprotein biosynthesis (N-acyl transfer).</text>
</comment>
<feature type="transmembrane region" description="Helical" evidence="9">
    <location>
        <begin position="34"/>
        <end position="52"/>
    </location>
</feature>
<dbReference type="RefSeq" id="WP_058124002.1">
    <property type="nucleotide sequence ID" value="NZ_CYRX01000031.1"/>
</dbReference>
<dbReference type="PANTHER" id="PTHR38686">
    <property type="entry name" value="APOLIPOPROTEIN N-ACYLTRANSFERASE"/>
    <property type="match status" value="1"/>
</dbReference>
<feature type="transmembrane region" description="Helical" evidence="9">
    <location>
        <begin position="89"/>
        <end position="115"/>
    </location>
</feature>
<comment type="function">
    <text evidence="9">Catalyzes the phospholipid dependent N-acylation of the N-terminal cysteine of apolipoprotein, the last step in lipoprotein maturation.</text>
</comment>
<dbReference type="HAMAP" id="MF_01148">
    <property type="entry name" value="Lnt"/>
    <property type="match status" value="1"/>
</dbReference>
<keyword evidence="3 9" id="KW-1003">Cell membrane</keyword>
<evidence type="ECO:0000313" key="11">
    <source>
        <dbReference type="EMBL" id="CUH61200.1"/>
    </source>
</evidence>
<dbReference type="GO" id="GO:0016410">
    <property type="term" value="F:N-acyltransferase activity"/>
    <property type="evidence" value="ECO:0007669"/>
    <property type="project" value="UniProtKB-UniRule"/>
</dbReference>
<dbReference type="Pfam" id="PF00795">
    <property type="entry name" value="CN_hydrolase"/>
    <property type="match status" value="1"/>
</dbReference>
<dbReference type="GO" id="GO:0005886">
    <property type="term" value="C:plasma membrane"/>
    <property type="evidence" value="ECO:0007669"/>
    <property type="project" value="UniProtKB-SubCell"/>
</dbReference>
<dbReference type="PANTHER" id="PTHR38686:SF1">
    <property type="entry name" value="APOLIPOPROTEIN N-ACYLTRANSFERASE"/>
    <property type="match status" value="1"/>
</dbReference>
<feature type="transmembrane region" description="Helical" evidence="9">
    <location>
        <begin position="160"/>
        <end position="182"/>
    </location>
</feature>
<evidence type="ECO:0000259" key="10">
    <source>
        <dbReference type="PROSITE" id="PS50263"/>
    </source>
</evidence>
<dbReference type="EC" id="2.3.1.269" evidence="9"/>
<protein>
    <recommendedName>
        <fullName evidence="9">Apolipoprotein N-acyltransferase</fullName>
        <shortName evidence="9">ALP N-acyltransferase</shortName>
        <ecNumber evidence="9">2.3.1.269</ecNumber>
    </recommendedName>
</protein>
<dbReference type="SUPFAM" id="SSF56317">
    <property type="entry name" value="Carbon-nitrogen hydrolase"/>
    <property type="match status" value="1"/>
</dbReference>
<dbReference type="Gene3D" id="3.60.110.10">
    <property type="entry name" value="Carbon-nitrogen hydrolase"/>
    <property type="match status" value="1"/>
</dbReference>
<evidence type="ECO:0000256" key="1">
    <source>
        <dbReference type="ARBA" id="ARBA00004651"/>
    </source>
</evidence>
<evidence type="ECO:0000313" key="12">
    <source>
        <dbReference type="Proteomes" id="UP000051298"/>
    </source>
</evidence>
<keyword evidence="8 9" id="KW-0012">Acyltransferase</keyword>
<dbReference type="InterPro" id="IPR045378">
    <property type="entry name" value="LNT_N"/>
</dbReference>
<dbReference type="InterPro" id="IPR003010">
    <property type="entry name" value="C-N_Hydrolase"/>
</dbReference>
<dbReference type="NCBIfam" id="TIGR00546">
    <property type="entry name" value="lnt"/>
    <property type="match status" value="1"/>
</dbReference>
<organism evidence="11 12">
    <name type="scientific">Thalassobacter stenotrophicus</name>
    <dbReference type="NCBI Taxonomy" id="266809"/>
    <lineage>
        <taxon>Bacteria</taxon>
        <taxon>Pseudomonadati</taxon>
        <taxon>Pseudomonadota</taxon>
        <taxon>Alphaproteobacteria</taxon>
        <taxon>Rhodobacterales</taxon>
        <taxon>Roseobacteraceae</taxon>
        <taxon>Thalassobacter</taxon>
    </lineage>
</organism>
<dbReference type="UniPathway" id="UPA00666"/>